<feature type="compositionally biased region" description="Low complexity" evidence="2">
    <location>
        <begin position="279"/>
        <end position="291"/>
    </location>
</feature>
<evidence type="ECO:0000313" key="4">
    <source>
        <dbReference type="EMBL" id="TPX52040.1"/>
    </source>
</evidence>
<feature type="region of interest" description="Disordered" evidence="2">
    <location>
        <begin position="1"/>
        <end position="57"/>
    </location>
</feature>
<name>A0A507DMC4_9FUNG</name>
<evidence type="ECO:0000256" key="2">
    <source>
        <dbReference type="SAM" id="MobiDB-lite"/>
    </source>
</evidence>
<keyword evidence="5" id="KW-1185">Reference proteome</keyword>
<feature type="compositionally biased region" description="Basic and acidic residues" evidence="2">
    <location>
        <begin position="75"/>
        <end position="87"/>
    </location>
</feature>
<dbReference type="VEuPathDB" id="FungiDB:SeMB42_g01689"/>
<protein>
    <submittedName>
        <fullName evidence="4">Uncharacterized protein</fullName>
    </submittedName>
</protein>
<dbReference type="EMBL" id="QEAN01000045">
    <property type="protein sequence ID" value="TPX52040.1"/>
    <property type="molecule type" value="Genomic_DNA"/>
</dbReference>
<comment type="caution">
    <text evidence="4">The sequence shown here is derived from an EMBL/GenBank/DDBJ whole genome shotgun (WGS) entry which is preliminary data.</text>
</comment>
<feature type="coiled-coil region" evidence="1">
    <location>
        <begin position="150"/>
        <end position="199"/>
    </location>
</feature>
<feature type="region of interest" description="Disordered" evidence="2">
    <location>
        <begin position="274"/>
        <end position="299"/>
    </location>
</feature>
<dbReference type="AlphaFoldDB" id="A0A507DMC4"/>
<reference evidence="5 6" key="1">
    <citation type="journal article" date="2019" name="Sci. Rep.">
        <title>Comparative genomics of chytrid fungi reveal insights into the obligate biotrophic and pathogenic lifestyle of Synchytrium endobioticum.</title>
        <authorList>
            <person name="van de Vossenberg B.T.L.H."/>
            <person name="Warris S."/>
            <person name="Nguyen H.D.T."/>
            <person name="van Gent-Pelzer M.P.E."/>
            <person name="Joly D.L."/>
            <person name="van de Geest H.C."/>
            <person name="Bonants P.J.M."/>
            <person name="Smith D.S."/>
            <person name="Levesque C.A."/>
            <person name="van der Lee T.A.J."/>
        </authorList>
    </citation>
    <scope>NUCLEOTIDE SEQUENCE [LARGE SCALE GENOMIC DNA]</scope>
    <source>
        <strain evidence="3 6">LEV6574</strain>
        <strain evidence="4 5">MB42</strain>
    </source>
</reference>
<dbReference type="Proteomes" id="UP000317494">
    <property type="component" value="Unassembled WGS sequence"/>
</dbReference>
<keyword evidence="1" id="KW-0175">Coiled coil</keyword>
<evidence type="ECO:0000313" key="5">
    <source>
        <dbReference type="Proteomes" id="UP000317494"/>
    </source>
</evidence>
<evidence type="ECO:0000313" key="3">
    <source>
        <dbReference type="EMBL" id="TPX45630.1"/>
    </source>
</evidence>
<dbReference type="EMBL" id="QEAM01000135">
    <property type="protein sequence ID" value="TPX45630.1"/>
    <property type="molecule type" value="Genomic_DNA"/>
</dbReference>
<accession>A0A507DMC4</accession>
<organism evidence="4 5">
    <name type="scientific">Synchytrium endobioticum</name>
    <dbReference type="NCBI Taxonomy" id="286115"/>
    <lineage>
        <taxon>Eukaryota</taxon>
        <taxon>Fungi</taxon>
        <taxon>Fungi incertae sedis</taxon>
        <taxon>Chytridiomycota</taxon>
        <taxon>Chytridiomycota incertae sedis</taxon>
        <taxon>Chytridiomycetes</taxon>
        <taxon>Synchytriales</taxon>
        <taxon>Synchytriaceae</taxon>
        <taxon>Synchytrium</taxon>
    </lineage>
</organism>
<feature type="region of interest" description="Disordered" evidence="2">
    <location>
        <begin position="70"/>
        <end position="109"/>
    </location>
</feature>
<evidence type="ECO:0000256" key="1">
    <source>
        <dbReference type="SAM" id="Coils"/>
    </source>
</evidence>
<dbReference type="Proteomes" id="UP000320475">
    <property type="component" value="Unassembled WGS sequence"/>
</dbReference>
<gene>
    <name evidence="3" type="ORF">SeLEV6574_g03757</name>
    <name evidence="4" type="ORF">SeMB42_g01689</name>
</gene>
<evidence type="ECO:0000313" key="6">
    <source>
        <dbReference type="Proteomes" id="UP000320475"/>
    </source>
</evidence>
<proteinExistence type="predicted"/>
<feature type="compositionally biased region" description="Low complexity" evidence="2">
    <location>
        <begin position="90"/>
        <end position="99"/>
    </location>
</feature>
<sequence>MSNTRPKPAHPRLQPNSARRFERPKSGLEGCISGPAKHDYHGGNGVHSYRDSTGAGNDVSAAVNSAGVASGRLPRISDHGVVTDDSQRGSSNSRNSSSRLGNPQPPDPIFNHYAYQTLLHHRDDLLRRVTALEDTLRVNGQQLKKTCTQRDRYRDKLAESSAELESLRANREHAHQTTVHELEERLAHESEARRIAEATSIALGRQLNALCKRAELASVYGKAAAATSRKPSLYADSRRCSNAAASLSGPPKSFAGHPPPLAADVAHRLPRRTSIQGTSVLPSSPSKSGPSAKHTSSKPAQLMNILSAIALA</sequence>